<dbReference type="PANTHER" id="PTHR43802:SF1">
    <property type="entry name" value="IP11341P-RELATED"/>
    <property type="match status" value="1"/>
</dbReference>
<proteinExistence type="inferred from homology"/>
<comment type="similarity">
    <text evidence="1">Belongs to the enoyl-CoA hydratase/isomerase family.</text>
</comment>
<organism evidence="2 3">
    <name type="scientific">Streptomyces atratus</name>
    <dbReference type="NCBI Taxonomy" id="1893"/>
    <lineage>
        <taxon>Bacteria</taxon>
        <taxon>Bacillati</taxon>
        <taxon>Actinomycetota</taxon>
        <taxon>Actinomycetes</taxon>
        <taxon>Kitasatosporales</taxon>
        <taxon>Streptomycetaceae</taxon>
        <taxon>Streptomyces</taxon>
    </lineage>
</organism>
<dbReference type="Gene3D" id="3.30.300.220">
    <property type="match status" value="1"/>
</dbReference>
<protein>
    <recommendedName>
        <fullName evidence="4">Enoyl-CoA hydratase/isomerase</fullName>
    </recommendedName>
</protein>
<dbReference type="EMBL" id="CP027306">
    <property type="protein sequence ID" value="AXE81897.1"/>
    <property type="molecule type" value="Genomic_DNA"/>
</dbReference>
<reference evidence="2 3" key="1">
    <citation type="journal article" date="2018" name="Front. Microbiol.">
        <title>Genome Sequencing of Streptomyces atratus SCSIOZH16 and Activation Production of Nocardamine via Metabolic Engineering.</title>
        <authorList>
            <person name="Li Y."/>
            <person name="Zhang C."/>
            <person name="Liu C."/>
            <person name="Ju J."/>
            <person name="Ma J."/>
        </authorList>
    </citation>
    <scope>NUCLEOTIDE SEQUENCE [LARGE SCALE GENOMIC DNA]</scope>
    <source>
        <strain evidence="2 3">SCSIO_ZH16</strain>
    </source>
</reference>
<dbReference type="KEGG" id="sata:C5746_38800"/>
<sequence length="75" mass="8071">MVLHERRADVLTITINRPAQKNAVDHEVAVQLAAAVDLLDANPELSVGVFTGAGPQWRHAEAAPLRGRRPEALLG</sequence>
<evidence type="ECO:0000313" key="3">
    <source>
        <dbReference type="Proteomes" id="UP000252698"/>
    </source>
</evidence>
<dbReference type="PANTHER" id="PTHR43802">
    <property type="entry name" value="ENOYL-COA HYDRATASE"/>
    <property type="match status" value="1"/>
</dbReference>
<dbReference type="InterPro" id="IPR029045">
    <property type="entry name" value="ClpP/crotonase-like_dom_sf"/>
</dbReference>
<name>A0A2Z5JN83_STRAR</name>
<dbReference type="GeneID" id="95524251"/>
<dbReference type="Proteomes" id="UP000252698">
    <property type="component" value="Chromosome"/>
</dbReference>
<gene>
    <name evidence="2" type="ORF">C5746_38800</name>
</gene>
<dbReference type="SUPFAM" id="SSF52096">
    <property type="entry name" value="ClpP/crotonase"/>
    <property type="match status" value="1"/>
</dbReference>
<evidence type="ECO:0000313" key="2">
    <source>
        <dbReference type="EMBL" id="AXE81897.1"/>
    </source>
</evidence>
<evidence type="ECO:0008006" key="4">
    <source>
        <dbReference type="Google" id="ProtNLM"/>
    </source>
</evidence>
<evidence type="ECO:0000256" key="1">
    <source>
        <dbReference type="ARBA" id="ARBA00005254"/>
    </source>
</evidence>
<dbReference type="RefSeq" id="WP_114248299.1">
    <property type="nucleotide sequence ID" value="NZ_CP027306.1"/>
</dbReference>
<dbReference type="AlphaFoldDB" id="A0A2Z5JN83"/>
<accession>A0A2Z5JN83</accession>